<protein>
    <submittedName>
        <fullName evidence="5">Polysaccharide deacetylase family protein</fullName>
    </submittedName>
</protein>
<comment type="caution">
    <text evidence="5">The sequence shown here is derived from an EMBL/GenBank/DDBJ whole genome shotgun (WGS) entry which is preliminary data.</text>
</comment>
<dbReference type="SUPFAM" id="SSF88713">
    <property type="entry name" value="Glycoside hydrolase/deacetylase"/>
    <property type="match status" value="1"/>
</dbReference>
<dbReference type="InterPro" id="IPR032812">
    <property type="entry name" value="SbsA_Ig"/>
</dbReference>
<organism evidence="5 6">
    <name type="scientific">Alteromonas ponticola</name>
    <dbReference type="NCBI Taxonomy" id="2720613"/>
    <lineage>
        <taxon>Bacteria</taxon>
        <taxon>Pseudomonadati</taxon>
        <taxon>Pseudomonadota</taxon>
        <taxon>Gammaproteobacteria</taxon>
        <taxon>Alteromonadales</taxon>
        <taxon>Alteromonadaceae</taxon>
        <taxon>Alteromonas/Salinimonas group</taxon>
        <taxon>Alteromonas</taxon>
    </lineage>
</organism>
<dbReference type="Gene3D" id="3.40.50.880">
    <property type="match status" value="1"/>
</dbReference>
<dbReference type="Pfam" id="PF01522">
    <property type="entry name" value="Polysacc_deac_1"/>
    <property type="match status" value="1"/>
</dbReference>
<keyword evidence="1 2" id="KW-0732">Signal</keyword>
<feature type="domain" description="NodB homology" evidence="3">
    <location>
        <begin position="384"/>
        <end position="539"/>
    </location>
</feature>
<evidence type="ECO:0000313" key="6">
    <source>
        <dbReference type="Proteomes" id="UP000709336"/>
    </source>
</evidence>
<dbReference type="EMBL" id="JAATNW010000004">
    <property type="protein sequence ID" value="NMH59969.1"/>
    <property type="molecule type" value="Genomic_DNA"/>
</dbReference>
<dbReference type="InterPro" id="IPR029062">
    <property type="entry name" value="Class_I_gatase-like"/>
</dbReference>
<gene>
    <name evidence="5" type="ORF">HCJ96_08075</name>
</gene>
<dbReference type="Proteomes" id="UP000709336">
    <property type="component" value="Unassembled WGS sequence"/>
</dbReference>
<dbReference type="Gene3D" id="3.20.20.370">
    <property type="entry name" value="Glycoside hydrolase/deacetylase"/>
    <property type="match status" value="1"/>
</dbReference>
<proteinExistence type="predicted"/>
<evidence type="ECO:0000313" key="5">
    <source>
        <dbReference type="EMBL" id="NMH59969.1"/>
    </source>
</evidence>
<feature type="chain" id="PRO_5046207235" evidence="2">
    <location>
        <begin position="20"/>
        <end position="720"/>
    </location>
</feature>
<evidence type="ECO:0000256" key="2">
    <source>
        <dbReference type="SAM" id="SignalP"/>
    </source>
</evidence>
<keyword evidence="6" id="KW-1185">Reference proteome</keyword>
<dbReference type="RefSeq" id="WP_169210538.1">
    <property type="nucleotide sequence ID" value="NZ_JAATNW010000004.1"/>
</dbReference>
<feature type="domain" description="SbsA Ig-like" evidence="4">
    <location>
        <begin position="41"/>
        <end position="138"/>
    </location>
</feature>
<sequence>MMLKSFSLFVLCWAMVGCGGSGEGPSATKTAKQPATKEPVALSLKQVAPDNKAFFVATDTNIRISFDADVNASTMEKAFSIEPATDGELTYQSSKNQITFTPSAPLKAGKNYSVSIDTSLASESGGKLVAPVSFSFTTQGQLDPERSTAGEIGIVILDLTTRNGESNSDYNSLAQALSIAGVTFSTAVDIDDIGQPNVLFVTSYLNENTLSDRERDELNAFVQAGGVLIARTVKDESLFPLFGVNGYTTSSQHTSINFDRADDFAVFQYMDSEIEYSLSVGKPGLSQTINSFAYTLASADTLAKYDDGNPAFVRNTVGNGTAYLLGVAFNDLIQRNFYDLDYSAQRGGINELENSTDTFILFLRAILQEHLPSLVWKHTSPGNSKSTLMVTHDIDSQTGAELAEQFAVVEEEAGITATFNITTHYIDDVSDGDYYSMNIDTYRSLLVRGHEVASHSVGHFRDFADDSIIPKGSAGNSAATYYPYNDGETTTGATVFAELEVSKALLETDLNTTVDVFRAGHLAWNRHQAEVLESLGYKYDSSFNGQHSLTSFPFRLPYDKKLSAELSSIYTFPITISDSISGDSFNQNTVDQWLEVFHLNYANASPTVLLIHPNRKSKLEELKAFEQALPENVALPGMREFGDFWAARESVKVRYSLGDNILFIMLDTPAAKLPEGFSLVIDNGHSLHNIVVNDNAEAELLFDADLLSENKLVIFNFRAD</sequence>
<accession>A0ABX1R0H9</accession>
<dbReference type="Gene3D" id="2.60.40.3710">
    <property type="match status" value="1"/>
</dbReference>
<dbReference type="PROSITE" id="PS51257">
    <property type="entry name" value="PROKAR_LIPOPROTEIN"/>
    <property type="match status" value="1"/>
</dbReference>
<reference evidence="5 6" key="1">
    <citation type="submission" date="2020-03" db="EMBL/GenBank/DDBJ databases">
        <title>Alteromonas ponticola sp. nov., isolated from seawater.</title>
        <authorList>
            <person name="Yoon J.-H."/>
            <person name="Kim Y.-O."/>
        </authorList>
    </citation>
    <scope>NUCLEOTIDE SEQUENCE [LARGE SCALE GENOMIC DNA]</scope>
    <source>
        <strain evidence="5 6">MYP5</strain>
    </source>
</reference>
<feature type="signal peptide" evidence="2">
    <location>
        <begin position="1"/>
        <end position="19"/>
    </location>
</feature>
<dbReference type="InterPro" id="IPR011330">
    <property type="entry name" value="Glyco_hydro/deAcase_b/a-brl"/>
</dbReference>
<evidence type="ECO:0000259" key="4">
    <source>
        <dbReference type="Pfam" id="PF13205"/>
    </source>
</evidence>
<evidence type="ECO:0000256" key="1">
    <source>
        <dbReference type="ARBA" id="ARBA00022729"/>
    </source>
</evidence>
<dbReference type="InterPro" id="IPR002509">
    <property type="entry name" value="NODB_dom"/>
</dbReference>
<dbReference type="Pfam" id="PF13205">
    <property type="entry name" value="Big_5"/>
    <property type="match status" value="1"/>
</dbReference>
<name>A0ABX1R0H9_9ALTE</name>
<evidence type="ECO:0000259" key="3">
    <source>
        <dbReference type="Pfam" id="PF01522"/>
    </source>
</evidence>